<proteinExistence type="inferred from homology"/>
<dbReference type="GO" id="GO:0015936">
    <property type="term" value="P:coenzyme A metabolic process"/>
    <property type="evidence" value="ECO:0007669"/>
    <property type="project" value="InterPro"/>
</dbReference>
<dbReference type="CDD" id="cd00643">
    <property type="entry name" value="HMG-CoA_reductase_classI"/>
    <property type="match status" value="1"/>
</dbReference>
<dbReference type="PRINTS" id="PR00071">
    <property type="entry name" value="HMGCOARDTASE"/>
</dbReference>
<dbReference type="InterPro" id="IPR002202">
    <property type="entry name" value="HMG_CoA_Rdtase"/>
</dbReference>
<protein>
    <recommendedName>
        <fullName evidence="5">3-hydroxy-3-methylglutaryl coenzyme A reductase</fullName>
        <shortName evidence="5">HMG-CoA reductase</shortName>
        <ecNumber evidence="5">1.1.1.34</ecNumber>
    </recommendedName>
</protein>
<evidence type="ECO:0000313" key="8">
    <source>
        <dbReference type="WBParaSite" id="MBELARI_LOCUS13185.1"/>
    </source>
</evidence>
<evidence type="ECO:0000256" key="1">
    <source>
        <dbReference type="ARBA" id="ARBA00005084"/>
    </source>
</evidence>
<dbReference type="InterPro" id="IPR023282">
    <property type="entry name" value="HMG_CoA_Rdtase_N"/>
</dbReference>
<evidence type="ECO:0000313" key="7">
    <source>
        <dbReference type="Proteomes" id="UP000887575"/>
    </source>
</evidence>
<dbReference type="InterPro" id="IPR009029">
    <property type="entry name" value="HMG_CoA_Rdtase_sub-bd_dom_sf"/>
</dbReference>
<evidence type="ECO:0000256" key="5">
    <source>
        <dbReference type="RuleBase" id="RU361219"/>
    </source>
</evidence>
<evidence type="ECO:0000256" key="6">
    <source>
        <dbReference type="SAM" id="MobiDB-lite"/>
    </source>
</evidence>
<dbReference type="GO" id="GO:0004420">
    <property type="term" value="F:hydroxymethylglutaryl-CoA reductase (NADPH) activity"/>
    <property type="evidence" value="ECO:0007669"/>
    <property type="project" value="UniProtKB-EC"/>
</dbReference>
<dbReference type="Gene3D" id="3.90.770.10">
    <property type="entry name" value="3-hydroxy-3-methylglutaryl-coenzyme A Reductase, Chain A, domain 2"/>
    <property type="match status" value="1"/>
</dbReference>
<comment type="subcellular location">
    <subcellularLocation>
        <location evidence="5">Endoplasmic reticulum membrane</location>
        <topology evidence="5">Multi-pass membrane protein</topology>
    </subcellularLocation>
</comment>
<dbReference type="PROSITE" id="PS00066">
    <property type="entry name" value="HMG_COA_REDUCTASE_1"/>
    <property type="match status" value="1"/>
</dbReference>
<keyword evidence="3 5" id="KW-0521">NADP</keyword>
<evidence type="ECO:0000256" key="4">
    <source>
        <dbReference type="ARBA" id="ARBA00023002"/>
    </source>
</evidence>
<reference evidence="8" key="1">
    <citation type="submission" date="2024-02" db="UniProtKB">
        <authorList>
            <consortium name="WormBaseParasite"/>
        </authorList>
    </citation>
    <scope>IDENTIFICATION</scope>
</reference>
<dbReference type="Pfam" id="PF00368">
    <property type="entry name" value="HMG-CoA_red"/>
    <property type="match status" value="1"/>
</dbReference>
<dbReference type="PROSITE" id="PS00318">
    <property type="entry name" value="HMG_COA_REDUCTASE_2"/>
    <property type="match status" value="1"/>
</dbReference>
<dbReference type="Gene3D" id="1.10.3270.10">
    <property type="entry name" value="HMGR, N-terminal domain"/>
    <property type="match status" value="1"/>
</dbReference>
<dbReference type="AlphaFoldDB" id="A0AAF3J339"/>
<organism evidence="7 8">
    <name type="scientific">Mesorhabditis belari</name>
    <dbReference type="NCBI Taxonomy" id="2138241"/>
    <lineage>
        <taxon>Eukaryota</taxon>
        <taxon>Metazoa</taxon>
        <taxon>Ecdysozoa</taxon>
        <taxon>Nematoda</taxon>
        <taxon>Chromadorea</taxon>
        <taxon>Rhabditida</taxon>
        <taxon>Rhabditina</taxon>
        <taxon>Rhabditomorpha</taxon>
        <taxon>Rhabditoidea</taxon>
        <taxon>Rhabditidae</taxon>
        <taxon>Mesorhabditinae</taxon>
        <taxon>Mesorhabditis</taxon>
    </lineage>
</organism>
<dbReference type="InterPro" id="IPR009023">
    <property type="entry name" value="HMG_CoA_Rdtase_NAD(P)-bd_sf"/>
</dbReference>
<dbReference type="WBParaSite" id="MBELARI_LOCUS13185.1">
    <property type="protein sequence ID" value="MBELARI_LOCUS13185.1"/>
    <property type="gene ID" value="MBELARI_LOCUS13185"/>
</dbReference>
<comment type="similarity">
    <text evidence="2 5">Belongs to the HMG-CoA reductase family.</text>
</comment>
<dbReference type="FunFam" id="3.30.70.420:FF:000001">
    <property type="entry name" value="3-hydroxy-3-methylglutaryl coenzyme A reductase"/>
    <property type="match status" value="1"/>
</dbReference>
<accession>A0AAF3J339</accession>
<dbReference type="NCBIfam" id="TIGR00533">
    <property type="entry name" value="HMG_CoA_R_NADP"/>
    <property type="match status" value="1"/>
</dbReference>
<dbReference type="GO" id="GO:0005778">
    <property type="term" value="C:peroxisomal membrane"/>
    <property type="evidence" value="ECO:0007669"/>
    <property type="project" value="TreeGrafter"/>
</dbReference>
<dbReference type="GO" id="GO:0005789">
    <property type="term" value="C:endoplasmic reticulum membrane"/>
    <property type="evidence" value="ECO:0007669"/>
    <property type="project" value="UniProtKB-SubCell"/>
</dbReference>
<feature type="region of interest" description="Disordered" evidence="6">
    <location>
        <begin position="1"/>
        <end position="31"/>
    </location>
</feature>
<dbReference type="Gene3D" id="3.30.70.420">
    <property type="entry name" value="Hydroxymethylglutaryl-CoA reductase, class I/II, NAD/NADP-binding domain"/>
    <property type="match status" value="1"/>
</dbReference>
<dbReference type="SUPFAM" id="SSF56542">
    <property type="entry name" value="Substrate-binding domain of HMG-CoA reductase"/>
    <property type="match status" value="1"/>
</dbReference>
<dbReference type="PANTHER" id="PTHR10572">
    <property type="entry name" value="3-HYDROXY-3-METHYLGLUTARYL-COENZYME A REDUCTASE"/>
    <property type="match status" value="1"/>
</dbReference>
<dbReference type="Proteomes" id="UP000887575">
    <property type="component" value="Unassembled WGS sequence"/>
</dbReference>
<comment type="pathway">
    <text evidence="1 5">Metabolic intermediate biosynthesis; (R)-mevalonate biosynthesis; (R)-mevalonate from acetyl-CoA: step 3/3.</text>
</comment>
<keyword evidence="4 5" id="KW-0560">Oxidoreductase</keyword>
<evidence type="ECO:0000256" key="3">
    <source>
        <dbReference type="ARBA" id="ARBA00022857"/>
    </source>
</evidence>
<evidence type="ECO:0000256" key="2">
    <source>
        <dbReference type="ARBA" id="ARBA00007661"/>
    </source>
</evidence>
<dbReference type="InterPro" id="IPR004554">
    <property type="entry name" value="HMG_CoA_Rdtase_eu_arc"/>
</dbReference>
<dbReference type="EC" id="1.1.1.34" evidence="5"/>
<dbReference type="PROSITE" id="PS50065">
    <property type="entry name" value="HMG_COA_REDUCTASE_4"/>
    <property type="match status" value="1"/>
</dbReference>
<dbReference type="GO" id="GO:0008299">
    <property type="term" value="P:isoprenoid biosynthetic process"/>
    <property type="evidence" value="ECO:0007669"/>
    <property type="project" value="InterPro"/>
</dbReference>
<comment type="catalytic activity">
    <reaction evidence="5">
        <text>(R)-mevalonate + 2 NADP(+) + CoA = (3S)-3-hydroxy-3-methylglutaryl-CoA + 2 NADPH + 2 H(+)</text>
        <dbReference type="Rhea" id="RHEA:15989"/>
        <dbReference type="ChEBI" id="CHEBI:15378"/>
        <dbReference type="ChEBI" id="CHEBI:36464"/>
        <dbReference type="ChEBI" id="CHEBI:43074"/>
        <dbReference type="ChEBI" id="CHEBI:57287"/>
        <dbReference type="ChEBI" id="CHEBI:57783"/>
        <dbReference type="ChEBI" id="CHEBI:58349"/>
        <dbReference type="EC" id="1.1.1.34"/>
    </reaction>
</comment>
<name>A0AAF3J339_9BILA</name>
<feature type="compositionally biased region" description="Polar residues" evidence="6">
    <location>
        <begin position="14"/>
        <end position="29"/>
    </location>
</feature>
<keyword evidence="7" id="KW-1185">Reference proteome</keyword>
<keyword evidence="5" id="KW-0256">Endoplasmic reticulum</keyword>
<feature type="compositionally biased region" description="Polar residues" evidence="6">
    <location>
        <begin position="572"/>
        <end position="585"/>
    </location>
</feature>
<dbReference type="PANTHER" id="PTHR10572:SF24">
    <property type="entry name" value="3-HYDROXY-3-METHYLGLUTARYL-COENZYME A REDUCTASE"/>
    <property type="match status" value="1"/>
</dbReference>
<dbReference type="InterPro" id="IPR023074">
    <property type="entry name" value="HMG_CoA_Rdtase_cat_sf"/>
</dbReference>
<dbReference type="GO" id="GO:0016126">
    <property type="term" value="P:sterol biosynthetic process"/>
    <property type="evidence" value="ECO:0007669"/>
    <property type="project" value="TreeGrafter"/>
</dbReference>
<dbReference type="SUPFAM" id="SSF55035">
    <property type="entry name" value="NAD-binding domain of HMG-CoA reductase"/>
    <property type="match status" value="1"/>
</dbReference>
<feature type="region of interest" description="Disordered" evidence="6">
    <location>
        <begin position="572"/>
        <end position="617"/>
    </location>
</feature>
<sequence>MIGSPDIGGFPIELQSSTDCSKPASNRRPSFSGGVRVIGRKIRDSCKAVTFNLGKMKKSPQSGSQSIKNLRKVLDEIDVNKDGWKEKIIDFVYDEFSVQNEERNMCETRETTSKMFYFGNGSDSESGPSTPTQESCPSLLDIAPTQDRTIDDLTKDLKEERPLRDGDFLRLLNRGVIKSRELEEKVKEKERAVAIRREFVAPKLLNNLPYKGYNYDMVMNSCCENVIGFMPIPMGTAGPLKINCRNVFVPMATTEGALIASTNRGCSAIFKAGGVTSRVFDDKMTRAPVVQMRCLDDCLKLKSWISIEENFQKIKKEFDQTSRFANLLKIETTIDGSILFIKFFAKTGDAMGMNMVSKGCSSAMKYLKDQFPEMKVLSLSGNLCVDKKAAAINWIQGRGKSVAAECSFSDKLVSSIFRTTPRDLVEAANAKLNVGSSRAGTLGGQNCHAANIVAAIFLATGQDAAQVVSSSMCSTKIEVDDKDGDLKVSCTMPVMEVGTVGGGTILGPQRDCLKMLECEGPNETSPGANAARLAEVICGAVLAGEISLLASLTTDELVDSHMKLNRSRMNLYSSPSSLMVPNTQSKDQRNPPIPTSPNQIRQKRNSESMRPGCANIL</sequence>
<dbReference type="InterPro" id="IPR023076">
    <property type="entry name" value="HMG_CoA_Rdtase_CS"/>
</dbReference>